<dbReference type="TAIR" id="AT5G43211"/>
<sequence length="54" mass="6478">MILYYMYCCGILVKEYVWKHIAEPSKMEKWCRTTSDDSKGYMNVLNITKIGYCR</sequence>
<dbReference type="InParanoid" id="B3H5F2"/>
<accession>B3H5F2</accession>
<gene>
    <name evidence="1 2" type="ordered locus">At5g43211</name>
</gene>
<dbReference type="RefSeq" id="NP_001119365.1">
    <property type="nucleotide sequence ID" value="NM_001125893.1"/>
</dbReference>
<evidence type="ECO:0000313" key="3">
    <source>
        <dbReference type="Proteomes" id="UP000006548"/>
    </source>
</evidence>
<dbReference type="AlphaFoldDB" id="B3H5F2"/>
<protein>
    <submittedName>
        <fullName evidence="2">Uncharacterized protein</fullName>
    </submittedName>
</protein>
<proteinExistence type="predicted"/>
<name>B3H5F2_ARATH</name>
<dbReference type="KEGG" id="ath:AT5G43211"/>
<evidence type="ECO:0000313" key="2">
    <source>
        <dbReference type="EMBL" id="AED94925.1"/>
    </source>
</evidence>
<evidence type="ECO:0000313" key="1">
    <source>
        <dbReference type="Araport" id="AT5G43211"/>
    </source>
</evidence>
<organism evidence="2 3">
    <name type="scientific">Arabidopsis thaliana</name>
    <name type="common">Mouse-ear cress</name>
    <dbReference type="NCBI Taxonomy" id="3702"/>
    <lineage>
        <taxon>Eukaryota</taxon>
        <taxon>Viridiplantae</taxon>
        <taxon>Streptophyta</taxon>
        <taxon>Embryophyta</taxon>
        <taxon>Tracheophyta</taxon>
        <taxon>Spermatophyta</taxon>
        <taxon>Magnoliopsida</taxon>
        <taxon>eudicotyledons</taxon>
        <taxon>Gunneridae</taxon>
        <taxon>Pentapetalae</taxon>
        <taxon>rosids</taxon>
        <taxon>malvids</taxon>
        <taxon>Brassicales</taxon>
        <taxon>Brassicaceae</taxon>
        <taxon>Camelineae</taxon>
        <taxon>Arabidopsis</taxon>
    </lineage>
</organism>
<dbReference type="Araport" id="AT5G43211"/>
<reference evidence="2 3" key="1">
    <citation type="journal article" date="2000" name="Nature">
        <title>Sequence and analysis of chromosome 5 of the plant Arabidopsis thaliana.</title>
        <authorList>
            <consortium name="Kazusa DNA Research Institute"/>
            <consortium name="Cold Spring Harbor and Washington University in St Louis Sequencing Consortium"/>
            <consortium name="European Union Arabidopsis Genome Sequencing Consortium"/>
            <person name="Tabata S."/>
            <person name="Kaneko T."/>
            <person name="Nakamura Y."/>
            <person name="Kotani H."/>
            <person name="Kato T."/>
            <person name="Asamizu E."/>
            <person name="Miyajima N."/>
            <person name="Sasamoto S."/>
            <person name="Kimura T."/>
            <person name="Hosouchi T."/>
            <person name="Kawashima K."/>
            <person name="Kohara M."/>
            <person name="Matsumoto M."/>
            <person name="Matsuno A."/>
            <person name="Muraki A."/>
            <person name="Nakayama S."/>
            <person name="Nakazaki N."/>
            <person name="Naruo K."/>
            <person name="Okumura S."/>
            <person name="Shinpo S."/>
            <person name="Takeuchi C."/>
            <person name="Wada T."/>
            <person name="Watanabe A."/>
            <person name="Yamada M."/>
            <person name="Yasuda M."/>
            <person name="Sato S."/>
            <person name="de la Bastide M."/>
            <person name="Huang E."/>
            <person name="Spiegel L."/>
            <person name="Gnoj L."/>
            <person name="O'Shaughnessy A."/>
            <person name="Preston R."/>
            <person name="Habermann K."/>
            <person name="Murray J."/>
            <person name="Johnson D."/>
            <person name="Rohlfing T."/>
            <person name="Nelson J."/>
            <person name="Stoneking T."/>
            <person name="Pepin K."/>
            <person name="Spieth J."/>
            <person name="Sekhon M."/>
            <person name="Armstrong J."/>
            <person name="Becker M."/>
            <person name="Belter E."/>
            <person name="Cordum H."/>
            <person name="Cordes M."/>
            <person name="Courtney L."/>
            <person name="Courtney W."/>
            <person name="Dante M."/>
            <person name="Du H."/>
            <person name="Edwards J."/>
            <person name="Fryman J."/>
            <person name="Haakensen B."/>
            <person name="Lamar E."/>
            <person name="Latreille P."/>
            <person name="Leonard S."/>
            <person name="Meyer R."/>
            <person name="Mulvaney E."/>
            <person name="Ozersky P."/>
            <person name="Riley A."/>
            <person name="Strowmatt C."/>
            <person name="Wagner-McPherson C."/>
            <person name="Wollam A."/>
            <person name="Yoakum M."/>
            <person name="Bell M."/>
            <person name="Dedhia N."/>
            <person name="Parnell L."/>
            <person name="Shah R."/>
            <person name="Rodriguez M."/>
            <person name="See L.H."/>
            <person name="Vil D."/>
            <person name="Baker J."/>
            <person name="Kirchoff K."/>
            <person name="Toth K."/>
            <person name="King L."/>
            <person name="Bahret A."/>
            <person name="Miller B."/>
            <person name="Marra M."/>
            <person name="Martienssen R."/>
            <person name="McCombie W.R."/>
            <person name="Wilson R.K."/>
            <person name="Murphy G."/>
            <person name="Bancroft I."/>
            <person name="Volckaert G."/>
            <person name="Wambutt R."/>
            <person name="Dusterhoft A."/>
            <person name="Stiekema W."/>
            <person name="Pohl T."/>
            <person name="Entian K.D."/>
            <person name="Terryn N."/>
            <person name="Hartley N."/>
            <person name="Bent E."/>
            <person name="Johnson S."/>
            <person name="Langham S.A."/>
            <person name="McCullagh B."/>
            <person name="Robben J."/>
            <person name="Grymonprez B."/>
            <person name="Zimmermann W."/>
            <person name="Ramsperger U."/>
            <person name="Wedler H."/>
            <person name="Balke K."/>
            <person name="Wedler E."/>
            <person name="Peters S."/>
            <person name="van Staveren M."/>
            <person name="Dirkse W."/>
            <person name="Mooijman P."/>
            <person name="Lankhorst R.K."/>
            <person name="Weitzenegger T."/>
            <person name="Bothe G."/>
            <person name="Rose M."/>
            <person name="Hauf J."/>
            <person name="Berneiser S."/>
            <person name="Hempel S."/>
            <person name="Feldpausch M."/>
            <person name="Lamberth S."/>
            <person name="Villarroel R."/>
            <person name="Gielen J."/>
            <person name="Ardiles W."/>
            <person name="Bents O."/>
            <person name="Lemcke K."/>
            <person name="Kolesov G."/>
            <person name="Mayer K."/>
            <person name="Rudd S."/>
            <person name="Schoof H."/>
            <person name="Schueller C."/>
            <person name="Zaccaria P."/>
            <person name="Mewes H.W."/>
            <person name="Bevan M."/>
            <person name="Fransz P."/>
        </authorList>
    </citation>
    <scope>NUCLEOTIDE SEQUENCE [LARGE SCALE GENOMIC DNA]</scope>
    <source>
        <strain evidence="3">cv. Columbia</strain>
    </source>
</reference>
<dbReference type="PaxDb" id="3702-AT5G43211.1"/>
<dbReference type="STRING" id="3702.B3H5F2"/>
<keyword evidence="3" id="KW-1185">Reference proteome</keyword>
<dbReference type="Proteomes" id="UP000006548">
    <property type="component" value="Chromosome 5"/>
</dbReference>
<dbReference type="EMBL" id="CP002688">
    <property type="protein sequence ID" value="AED94925.1"/>
    <property type="molecule type" value="Genomic_DNA"/>
</dbReference>
<dbReference type="HOGENOM" id="CLU_3053112_0_0_1"/>
<reference evidence="3" key="2">
    <citation type="journal article" date="2017" name="Plant J.">
        <title>Araport11: a complete reannotation of the Arabidopsis thaliana reference genome.</title>
        <authorList>
            <person name="Cheng C.Y."/>
            <person name="Krishnakumar V."/>
            <person name="Chan A.P."/>
            <person name="Thibaud-Nissen F."/>
            <person name="Schobel S."/>
            <person name="Town C.D."/>
        </authorList>
    </citation>
    <scope>GENOME REANNOTATION</scope>
    <source>
        <strain evidence="3">cv. Columbia</strain>
    </source>
</reference>
<dbReference type="GeneID" id="6240434"/>
<dbReference type="ExpressionAtlas" id="B3H5F2">
    <property type="expression patterns" value="baseline"/>
</dbReference>